<keyword evidence="8" id="KW-0625">Polysaccharide transport</keyword>
<feature type="domain" description="Polysaccharide export protein N-terminal" evidence="15">
    <location>
        <begin position="29"/>
        <end position="106"/>
    </location>
</feature>
<dbReference type="GO" id="GO:0009279">
    <property type="term" value="C:cell outer membrane"/>
    <property type="evidence" value="ECO:0007669"/>
    <property type="project" value="UniProtKB-SubCell"/>
</dbReference>
<evidence type="ECO:0000259" key="15">
    <source>
        <dbReference type="Pfam" id="PF02563"/>
    </source>
</evidence>
<dbReference type="KEGG" id="dmm:dnm_015220"/>
<keyword evidence="10" id="KW-0626">Porin</keyword>
<evidence type="ECO:0000256" key="2">
    <source>
        <dbReference type="ARBA" id="ARBA00009450"/>
    </source>
</evidence>
<dbReference type="InterPro" id="IPR003715">
    <property type="entry name" value="Poly_export_N"/>
</dbReference>
<evidence type="ECO:0000256" key="8">
    <source>
        <dbReference type="ARBA" id="ARBA00023047"/>
    </source>
</evidence>
<proteinExistence type="inferred from homology"/>
<dbReference type="PANTHER" id="PTHR33619:SF3">
    <property type="entry name" value="POLYSACCHARIDE EXPORT PROTEIN GFCE-RELATED"/>
    <property type="match status" value="1"/>
</dbReference>
<dbReference type="GO" id="GO:0015159">
    <property type="term" value="F:polysaccharide transmembrane transporter activity"/>
    <property type="evidence" value="ECO:0007669"/>
    <property type="project" value="InterPro"/>
</dbReference>
<dbReference type="RefSeq" id="WP_246556195.1">
    <property type="nucleotide sequence ID" value="NZ_CP061800.1"/>
</dbReference>
<evidence type="ECO:0000256" key="7">
    <source>
        <dbReference type="ARBA" id="ARBA00022729"/>
    </source>
</evidence>
<evidence type="ECO:0000256" key="13">
    <source>
        <dbReference type="ARBA" id="ARBA00023237"/>
    </source>
</evidence>
<dbReference type="Proteomes" id="UP000663722">
    <property type="component" value="Chromosome"/>
</dbReference>
<gene>
    <name evidence="18" type="ORF">dnm_015220</name>
</gene>
<dbReference type="Pfam" id="PF02563">
    <property type="entry name" value="Poly_export"/>
    <property type="match status" value="1"/>
</dbReference>
<evidence type="ECO:0000256" key="10">
    <source>
        <dbReference type="ARBA" id="ARBA00023114"/>
    </source>
</evidence>
<evidence type="ECO:0000259" key="16">
    <source>
        <dbReference type="Pfam" id="PF10531"/>
    </source>
</evidence>
<dbReference type="InterPro" id="IPR049712">
    <property type="entry name" value="Poly_export"/>
</dbReference>
<name>A0A975GL64_9BACT</name>
<dbReference type="EMBL" id="CP061800">
    <property type="protein sequence ID" value="QTA85511.1"/>
    <property type="molecule type" value="Genomic_DNA"/>
</dbReference>
<evidence type="ECO:0000256" key="3">
    <source>
        <dbReference type="ARBA" id="ARBA00022448"/>
    </source>
</evidence>
<keyword evidence="11" id="KW-0472">Membrane</keyword>
<dbReference type="GO" id="GO:0015288">
    <property type="term" value="F:porin activity"/>
    <property type="evidence" value="ECO:0007669"/>
    <property type="project" value="UniProtKB-KW"/>
</dbReference>
<keyword evidence="9" id="KW-0406">Ion transport</keyword>
<evidence type="ECO:0000256" key="1">
    <source>
        <dbReference type="ARBA" id="ARBA00004571"/>
    </source>
</evidence>
<dbReference type="InterPro" id="IPR019554">
    <property type="entry name" value="Soluble_ligand-bd"/>
</dbReference>
<keyword evidence="5" id="KW-0762">Sugar transport</keyword>
<dbReference type="AlphaFoldDB" id="A0A975GL64"/>
<dbReference type="GO" id="GO:0046930">
    <property type="term" value="C:pore complex"/>
    <property type="evidence" value="ECO:0007669"/>
    <property type="project" value="UniProtKB-KW"/>
</dbReference>
<reference evidence="18" key="1">
    <citation type="journal article" date="2021" name="Microb. Physiol.">
        <title>Proteogenomic Insights into the Physiology of Marine, Sulfate-Reducing, Filamentous Desulfonema limicola and Desulfonema magnum.</title>
        <authorList>
            <person name="Schnaars V."/>
            <person name="Wohlbrand L."/>
            <person name="Scheve S."/>
            <person name="Hinrichs C."/>
            <person name="Reinhardt R."/>
            <person name="Rabus R."/>
        </authorList>
    </citation>
    <scope>NUCLEOTIDE SEQUENCE</scope>
    <source>
        <strain evidence="18">4be13</strain>
    </source>
</reference>
<evidence type="ECO:0000256" key="11">
    <source>
        <dbReference type="ARBA" id="ARBA00023136"/>
    </source>
</evidence>
<evidence type="ECO:0000256" key="14">
    <source>
        <dbReference type="ARBA" id="ARBA00023288"/>
    </source>
</evidence>
<dbReference type="PANTHER" id="PTHR33619">
    <property type="entry name" value="POLYSACCHARIDE EXPORT PROTEIN GFCE-RELATED"/>
    <property type="match status" value="1"/>
</dbReference>
<feature type="domain" description="SLBB" evidence="17">
    <location>
        <begin position="113"/>
        <end position="205"/>
    </location>
</feature>
<keyword evidence="6" id="KW-0812">Transmembrane</keyword>
<accession>A0A975GL64</accession>
<dbReference type="GO" id="GO:0006811">
    <property type="term" value="P:monoatomic ion transport"/>
    <property type="evidence" value="ECO:0007669"/>
    <property type="project" value="UniProtKB-KW"/>
</dbReference>
<comment type="subcellular location">
    <subcellularLocation>
        <location evidence="1">Cell outer membrane</location>
        <topology evidence="1">Multi-pass membrane protein</topology>
    </subcellularLocation>
</comment>
<dbReference type="Gene3D" id="3.10.560.10">
    <property type="entry name" value="Outer membrane lipoprotein wza domain like"/>
    <property type="match status" value="1"/>
</dbReference>
<evidence type="ECO:0000256" key="4">
    <source>
        <dbReference type="ARBA" id="ARBA00022452"/>
    </source>
</evidence>
<protein>
    <submittedName>
        <fullName evidence="18">Polysaccharide export protein</fullName>
    </submittedName>
</protein>
<evidence type="ECO:0000313" key="19">
    <source>
        <dbReference type="Proteomes" id="UP000663722"/>
    </source>
</evidence>
<evidence type="ECO:0000256" key="9">
    <source>
        <dbReference type="ARBA" id="ARBA00023065"/>
    </source>
</evidence>
<organism evidence="18 19">
    <name type="scientific">Desulfonema magnum</name>
    <dbReference type="NCBI Taxonomy" id="45655"/>
    <lineage>
        <taxon>Bacteria</taxon>
        <taxon>Pseudomonadati</taxon>
        <taxon>Thermodesulfobacteriota</taxon>
        <taxon>Desulfobacteria</taxon>
        <taxon>Desulfobacterales</taxon>
        <taxon>Desulfococcaceae</taxon>
        <taxon>Desulfonema</taxon>
    </lineage>
</organism>
<evidence type="ECO:0000256" key="12">
    <source>
        <dbReference type="ARBA" id="ARBA00023139"/>
    </source>
</evidence>
<keyword evidence="7" id="KW-0732">Signal</keyword>
<evidence type="ECO:0000256" key="6">
    <source>
        <dbReference type="ARBA" id="ARBA00022692"/>
    </source>
</evidence>
<feature type="domain" description="Soluble ligand binding" evidence="16">
    <location>
        <begin position="216"/>
        <end position="264"/>
    </location>
</feature>
<dbReference type="Pfam" id="PF10531">
    <property type="entry name" value="SLBB"/>
    <property type="match status" value="1"/>
</dbReference>
<keyword evidence="19" id="KW-1185">Reference proteome</keyword>
<dbReference type="InterPro" id="IPR054765">
    <property type="entry name" value="SLBB_dom"/>
</dbReference>
<keyword evidence="14" id="KW-0449">Lipoprotein</keyword>
<evidence type="ECO:0000259" key="17">
    <source>
        <dbReference type="Pfam" id="PF22461"/>
    </source>
</evidence>
<sequence>MNYQKIVKTIFSMGFLLLTFLVFHETVMAQDSAYFIGPRDVLSVTVYAGGEEQLKVRMTVTARGMINVPFIGSLKAEGRTTSELESLITKPMATDYFVNPEVNVNILEYHSLRYYISGAVSSPGLYEMRSKTTLMRLIAKAGGVLPDRGNLAYILRDSTEQIAKGQNVEKLLSHKEPKKANLKKLLDEGDMSHDMPLQSGDVVYIPLEKAMKAESKIYVEGEVRSPGIYDYRPGLTALNACIMAGGFGRFAAPNRTRIIRKRNGRQKIIRIDLNEVKMGRIPDVELKPGDMINVPETWL</sequence>
<dbReference type="Pfam" id="PF22461">
    <property type="entry name" value="SLBB_2"/>
    <property type="match status" value="1"/>
</dbReference>
<keyword evidence="4" id="KW-1134">Transmembrane beta strand</keyword>
<evidence type="ECO:0000256" key="5">
    <source>
        <dbReference type="ARBA" id="ARBA00022597"/>
    </source>
</evidence>
<evidence type="ECO:0000313" key="18">
    <source>
        <dbReference type="EMBL" id="QTA85511.1"/>
    </source>
</evidence>
<keyword evidence="3" id="KW-0813">Transport</keyword>
<keyword evidence="12" id="KW-0564">Palmitate</keyword>
<keyword evidence="13" id="KW-0998">Cell outer membrane</keyword>
<comment type="similarity">
    <text evidence="2">Belongs to the BexD/CtrA/VexA family.</text>
</comment>
<dbReference type="Gene3D" id="3.10.20.600">
    <property type="match status" value="1"/>
</dbReference>
<dbReference type="Gene3D" id="3.30.1950.10">
    <property type="entry name" value="wza like domain"/>
    <property type="match status" value="1"/>
</dbReference>